<proteinExistence type="predicted"/>
<organism evidence="1 2">
    <name type="scientific">Penicillium oxalicum (strain 114-2 / CGMCC 5302)</name>
    <name type="common">Penicillium decumbens</name>
    <dbReference type="NCBI Taxonomy" id="933388"/>
    <lineage>
        <taxon>Eukaryota</taxon>
        <taxon>Fungi</taxon>
        <taxon>Dikarya</taxon>
        <taxon>Ascomycota</taxon>
        <taxon>Pezizomycotina</taxon>
        <taxon>Eurotiomycetes</taxon>
        <taxon>Eurotiomycetidae</taxon>
        <taxon>Eurotiales</taxon>
        <taxon>Aspergillaceae</taxon>
        <taxon>Penicillium</taxon>
    </lineage>
</organism>
<evidence type="ECO:0000313" key="2">
    <source>
        <dbReference type="Proteomes" id="UP000019376"/>
    </source>
</evidence>
<keyword evidence="2" id="KW-1185">Reference proteome</keyword>
<reference evidence="1 2" key="1">
    <citation type="journal article" date="2013" name="PLoS ONE">
        <title>Genomic and secretomic analyses reveal unique features of the lignocellulolytic enzyme system of Penicillium decumbens.</title>
        <authorList>
            <person name="Liu G."/>
            <person name="Zhang L."/>
            <person name="Wei X."/>
            <person name="Zou G."/>
            <person name="Qin Y."/>
            <person name="Ma L."/>
            <person name="Li J."/>
            <person name="Zheng H."/>
            <person name="Wang S."/>
            <person name="Wang C."/>
            <person name="Xun L."/>
            <person name="Zhao G.-P."/>
            <person name="Zhou Z."/>
            <person name="Qu Y."/>
        </authorList>
    </citation>
    <scope>NUCLEOTIDE SEQUENCE [LARGE SCALE GENOMIC DNA]</scope>
    <source>
        <strain evidence="2">114-2 / CGMCC 5302</strain>
    </source>
</reference>
<dbReference type="EMBL" id="KB644415">
    <property type="protein sequence ID" value="EPS34077.1"/>
    <property type="molecule type" value="Genomic_DNA"/>
</dbReference>
<protein>
    <submittedName>
        <fullName evidence="1">Uncharacterized protein</fullName>
    </submittedName>
</protein>
<dbReference type="HOGENOM" id="CLU_2197844_0_0_1"/>
<evidence type="ECO:0000313" key="1">
    <source>
        <dbReference type="EMBL" id="EPS34077.1"/>
    </source>
</evidence>
<accession>S8BG36</accession>
<name>S8BG36_PENO1</name>
<dbReference type="Proteomes" id="UP000019376">
    <property type="component" value="Unassembled WGS sequence"/>
</dbReference>
<sequence length="108" mass="12172">MHSNITEHDGPRMCDASFARYPHTICRDSSYSLARGSAGMLSAYMRAPSKISRCDPFAAQALQDRWGKAAHTDHIHTVFQYDIQVVPTKYSEQLSSYRHAQSPGRRAN</sequence>
<gene>
    <name evidence="1" type="ORF">PDE_09039</name>
</gene>
<dbReference type="AlphaFoldDB" id="S8BG36"/>